<feature type="chain" id="PRO_5045712070" evidence="1">
    <location>
        <begin position="20"/>
        <end position="69"/>
    </location>
</feature>
<protein>
    <submittedName>
        <fullName evidence="2">Uncharacterized protein</fullName>
    </submittedName>
</protein>
<keyword evidence="1" id="KW-0732">Signal</keyword>
<name>A0ABR0SQQ9_9HYPO</name>
<dbReference type="Proteomes" id="UP001338125">
    <property type="component" value="Unassembled WGS sequence"/>
</dbReference>
<evidence type="ECO:0000256" key="1">
    <source>
        <dbReference type="SAM" id="SignalP"/>
    </source>
</evidence>
<organism evidence="2 3">
    <name type="scientific">Cladobotryum mycophilum</name>
    <dbReference type="NCBI Taxonomy" id="491253"/>
    <lineage>
        <taxon>Eukaryota</taxon>
        <taxon>Fungi</taxon>
        <taxon>Dikarya</taxon>
        <taxon>Ascomycota</taxon>
        <taxon>Pezizomycotina</taxon>
        <taxon>Sordariomycetes</taxon>
        <taxon>Hypocreomycetidae</taxon>
        <taxon>Hypocreales</taxon>
        <taxon>Hypocreaceae</taxon>
        <taxon>Cladobotryum</taxon>
    </lineage>
</organism>
<gene>
    <name evidence="2" type="ORF">PT974_04986</name>
</gene>
<comment type="caution">
    <text evidence="2">The sequence shown here is derived from an EMBL/GenBank/DDBJ whole genome shotgun (WGS) entry which is preliminary data.</text>
</comment>
<accession>A0ABR0SQQ9</accession>
<evidence type="ECO:0000313" key="2">
    <source>
        <dbReference type="EMBL" id="KAK5994509.1"/>
    </source>
</evidence>
<evidence type="ECO:0000313" key="3">
    <source>
        <dbReference type="Proteomes" id="UP001338125"/>
    </source>
</evidence>
<keyword evidence="3" id="KW-1185">Reference proteome</keyword>
<dbReference type="PROSITE" id="PS51257">
    <property type="entry name" value="PROKAR_LIPOPROTEIN"/>
    <property type="match status" value="1"/>
</dbReference>
<dbReference type="EMBL" id="JAVFKD010000010">
    <property type="protein sequence ID" value="KAK5994509.1"/>
    <property type="molecule type" value="Genomic_DNA"/>
</dbReference>
<sequence>MKVVLVLSVLTAAIAACSGDDSYRCWNCGSDDLNYKKTVEVCGDIGKSMCYCYGVLRNFCQHAGSRSEF</sequence>
<proteinExistence type="predicted"/>
<feature type="signal peptide" evidence="1">
    <location>
        <begin position="1"/>
        <end position="19"/>
    </location>
</feature>
<reference evidence="2 3" key="1">
    <citation type="submission" date="2024-01" db="EMBL/GenBank/DDBJ databases">
        <title>Complete genome of Cladobotryum mycophilum ATHUM6906.</title>
        <authorList>
            <person name="Christinaki A.C."/>
            <person name="Myridakis A.I."/>
            <person name="Kouvelis V.N."/>
        </authorList>
    </citation>
    <scope>NUCLEOTIDE SEQUENCE [LARGE SCALE GENOMIC DNA]</scope>
    <source>
        <strain evidence="2 3">ATHUM6906</strain>
    </source>
</reference>